<gene>
    <name evidence="9" type="ORF">HMPREF9140_00243</name>
</gene>
<evidence type="ECO:0008006" key="11">
    <source>
        <dbReference type="Google" id="ProtNLM"/>
    </source>
</evidence>
<dbReference type="InterPro" id="IPR006102">
    <property type="entry name" value="Ig-like_GH2"/>
</dbReference>
<evidence type="ECO:0000256" key="1">
    <source>
        <dbReference type="ARBA" id="ARBA00007401"/>
    </source>
</evidence>
<reference evidence="9 10" key="1">
    <citation type="submission" date="2011-12" db="EMBL/GenBank/DDBJ databases">
        <title>The Genome Sequence of Prevotella micans F0438.</title>
        <authorList>
            <consortium name="The Broad Institute Genome Sequencing Platform"/>
            <person name="Earl A."/>
            <person name="Ward D."/>
            <person name="Feldgarden M."/>
            <person name="Gevers D."/>
            <person name="Izard J."/>
            <person name="Baranova O.V."/>
            <person name="Blanton J.M."/>
            <person name="Wade W.G."/>
            <person name="Dewhirst F.E."/>
            <person name="Young S.K."/>
            <person name="Zeng Q."/>
            <person name="Gargeya S."/>
            <person name="Fitzgerald M."/>
            <person name="Haas B."/>
            <person name="Abouelleil A."/>
            <person name="Alvarado L."/>
            <person name="Arachchi H.M."/>
            <person name="Berlin A."/>
            <person name="Chapman S.B."/>
            <person name="Gearin G."/>
            <person name="Goldberg J."/>
            <person name="Griggs A."/>
            <person name="Gujja S."/>
            <person name="Hansen M."/>
            <person name="Heiman D."/>
            <person name="Howarth C."/>
            <person name="Larimer J."/>
            <person name="Lui A."/>
            <person name="MacDonald P.J.P."/>
            <person name="McCowen C."/>
            <person name="Montmayeur A."/>
            <person name="Murphy C."/>
            <person name="Neiman D."/>
            <person name="Pearson M."/>
            <person name="Priest M."/>
            <person name="Roberts A."/>
            <person name="Saif S."/>
            <person name="Shea T."/>
            <person name="Sisk P."/>
            <person name="Stolte C."/>
            <person name="Sykes S."/>
            <person name="Wortman J."/>
            <person name="Nusbaum C."/>
            <person name="Birren B."/>
        </authorList>
    </citation>
    <scope>NUCLEOTIDE SEQUENCE [LARGE SCALE GENOMIC DNA]</scope>
    <source>
        <strain evidence="9 10">F0438</strain>
    </source>
</reference>
<feature type="signal peptide" evidence="4">
    <location>
        <begin position="1"/>
        <end position="18"/>
    </location>
</feature>
<keyword evidence="4" id="KW-0732">Signal</keyword>
<feature type="domain" description="Glycoside hydrolase family 2 catalytic" evidence="6">
    <location>
        <begin position="310"/>
        <end position="387"/>
    </location>
</feature>
<accession>H1Q005</accession>
<dbReference type="InterPro" id="IPR006101">
    <property type="entry name" value="Glyco_hydro_2"/>
</dbReference>
<feature type="domain" description="Glycoside hydrolase family 2 immunoglobulin-like beta-sandwich" evidence="5">
    <location>
        <begin position="221"/>
        <end position="301"/>
    </location>
</feature>
<evidence type="ECO:0000256" key="4">
    <source>
        <dbReference type="SAM" id="SignalP"/>
    </source>
</evidence>
<dbReference type="Pfam" id="PF02837">
    <property type="entry name" value="Glyco_hydro_2_N"/>
    <property type="match status" value="1"/>
</dbReference>
<evidence type="ECO:0000313" key="10">
    <source>
        <dbReference type="Proteomes" id="UP000016023"/>
    </source>
</evidence>
<name>H1Q005_9BACT</name>
<dbReference type="HOGENOM" id="CLU_006501_0_1_10"/>
<dbReference type="Proteomes" id="UP000016023">
    <property type="component" value="Unassembled WGS sequence"/>
</dbReference>
<dbReference type="SUPFAM" id="SSF49303">
    <property type="entry name" value="beta-Galactosidase/glucuronidase domain"/>
    <property type="match status" value="1"/>
</dbReference>
<feature type="domain" description="Glycoside hydrolase family 2 catalytic" evidence="6">
    <location>
        <begin position="390"/>
        <end position="455"/>
    </location>
</feature>
<keyword evidence="10" id="KW-1185">Reference proteome</keyword>
<dbReference type="InterPro" id="IPR006104">
    <property type="entry name" value="Glyco_hydro_2_N"/>
</dbReference>
<dbReference type="InterPro" id="IPR032311">
    <property type="entry name" value="DUF4982"/>
</dbReference>
<dbReference type="EMBL" id="AGWK01000007">
    <property type="protein sequence ID" value="EHO74422.1"/>
    <property type="molecule type" value="Genomic_DNA"/>
</dbReference>
<feature type="chain" id="PRO_5003552781" description="Beta-galactosidase" evidence="4">
    <location>
        <begin position="19"/>
        <end position="768"/>
    </location>
</feature>
<dbReference type="Pfam" id="PF16355">
    <property type="entry name" value="DUF4982"/>
    <property type="match status" value="1"/>
</dbReference>
<evidence type="ECO:0000259" key="5">
    <source>
        <dbReference type="Pfam" id="PF00703"/>
    </source>
</evidence>
<dbReference type="AlphaFoldDB" id="H1Q005"/>
<evidence type="ECO:0000256" key="3">
    <source>
        <dbReference type="ARBA" id="ARBA00023295"/>
    </source>
</evidence>
<dbReference type="PANTHER" id="PTHR42732:SF1">
    <property type="entry name" value="BETA-MANNOSIDASE"/>
    <property type="match status" value="1"/>
</dbReference>
<dbReference type="InterPro" id="IPR017853">
    <property type="entry name" value="GH"/>
</dbReference>
<evidence type="ECO:0000259" key="7">
    <source>
        <dbReference type="Pfam" id="PF02837"/>
    </source>
</evidence>
<dbReference type="STRING" id="883158.HMPREF9140_00243"/>
<dbReference type="InterPro" id="IPR036156">
    <property type="entry name" value="Beta-gal/glucu_dom_sf"/>
</dbReference>
<proteinExistence type="inferred from homology"/>
<dbReference type="Pfam" id="PF00703">
    <property type="entry name" value="Glyco_hydro_2"/>
    <property type="match status" value="1"/>
</dbReference>
<dbReference type="Pfam" id="PF02836">
    <property type="entry name" value="Glyco_hydro_2_C"/>
    <property type="match status" value="2"/>
</dbReference>
<dbReference type="SUPFAM" id="SSF51445">
    <property type="entry name" value="(Trans)glycosidases"/>
    <property type="match status" value="1"/>
</dbReference>
<keyword evidence="3" id="KW-0326">Glycosidase</keyword>
<comment type="similarity">
    <text evidence="1">Belongs to the glycosyl hydrolase 2 family.</text>
</comment>
<keyword evidence="2" id="KW-0378">Hydrolase</keyword>
<dbReference type="InterPro" id="IPR006103">
    <property type="entry name" value="Glyco_hydro_2_cat"/>
</dbReference>
<dbReference type="RefSeq" id="WP_006951170.1">
    <property type="nucleotide sequence ID" value="NZ_JH594521.1"/>
</dbReference>
<evidence type="ECO:0000259" key="6">
    <source>
        <dbReference type="Pfam" id="PF02836"/>
    </source>
</evidence>
<evidence type="ECO:0000256" key="2">
    <source>
        <dbReference type="ARBA" id="ARBA00022801"/>
    </source>
</evidence>
<dbReference type="PROSITE" id="PS00608">
    <property type="entry name" value="GLYCOSYL_HYDROL_F2_2"/>
    <property type="match status" value="1"/>
</dbReference>
<comment type="caution">
    <text evidence="9">The sequence shown here is derived from an EMBL/GenBank/DDBJ whole genome shotgun (WGS) entry which is preliminary data.</text>
</comment>
<dbReference type="GO" id="GO:0005975">
    <property type="term" value="P:carbohydrate metabolic process"/>
    <property type="evidence" value="ECO:0007669"/>
    <property type="project" value="InterPro"/>
</dbReference>
<dbReference type="PANTHER" id="PTHR42732">
    <property type="entry name" value="BETA-GALACTOSIDASE"/>
    <property type="match status" value="1"/>
</dbReference>
<dbReference type="eggNOG" id="COG3250">
    <property type="taxonomic scope" value="Bacteria"/>
</dbReference>
<sequence length="768" mass="86851">MKQFIIILLSVLATVANAQRETILLNAGWRFALGNAASIQKDFGHGTEYFTYLSKAASANQNTGPAFEKFNDDGWQMVDLPHDWVVDLGYSSSASHSHGYKKVGWRYPEYSVGWYRRHFFVPKADEGRDIRVRFDGIFRNAQVFCNGFFLGTEPSGYEPQTYEIGPYLNYGADNVLTVRADASTEEGWYYEGAGIYRNVWLVKTGQVRFTDNSLVVNQRFADGKVILSARIADNSDNLTHRHTLLDAAGQIVGTFTDTSEFTVNNPRLWSAGEPYLYTLKSELIAHDGRTLDRLETRVGLRQIEFNPIKGFLVNGRADKLRGVNLHLDHAGTGTGVPNELWVYRLQKLKEIGVNAIRCSHNPATPAMLDVCDSMGFYVIDENRLMGTNDYHLNLLRSMIERDRNHPSVILWSIGNEEWQIESGERGEKIARRMVDFARSIDSTRLTTYGNSGGYGIVKQTPIHGYNYIVQNDVENRRRSHPDWFVIGTEETSGAGTRNVYETDSARGHMAAINYIGEERSAGEKNVIERGWKFYRDNSFAGGLFYWTGFDYRGEPNPMVWPSTGSEFGLLDYCGFPKDEAFYLKAAWTAEPVLHIFPHWNMPERTGQPIEVWAYSNMDEVELFQDGKSLGRKAMPKDGHLVWQTVYRPGRLRAVGYKNKRKTIVERVETTGPAEHIAIQETRIGNLTVYNLSMRDKQNREVPTDCSPISISLTDNATILGWGNGDPAFKLSERPASQTKRTMIIQSFMGKAQVLVLGNGSLKAEINRN</sequence>
<organism evidence="9 10">
    <name type="scientific">Prevotella micans F0438</name>
    <dbReference type="NCBI Taxonomy" id="883158"/>
    <lineage>
        <taxon>Bacteria</taxon>
        <taxon>Pseudomonadati</taxon>
        <taxon>Bacteroidota</taxon>
        <taxon>Bacteroidia</taxon>
        <taxon>Bacteroidales</taxon>
        <taxon>Prevotellaceae</taxon>
        <taxon>Prevotella</taxon>
    </lineage>
</organism>
<feature type="domain" description="Glycosyl hydrolases family 2 sugar binding" evidence="7">
    <location>
        <begin position="112"/>
        <end position="204"/>
    </location>
</feature>
<feature type="domain" description="DUF4982" evidence="8">
    <location>
        <begin position="606"/>
        <end position="661"/>
    </location>
</feature>
<evidence type="ECO:0000259" key="8">
    <source>
        <dbReference type="Pfam" id="PF16355"/>
    </source>
</evidence>
<evidence type="ECO:0000313" key="9">
    <source>
        <dbReference type="EMBL" id="EHO74422.1"/>
    </source>
</evidence>
<dbReference type="PATRIC" id="fig|883158.3.peg.250"/>
<dbReference type="Gene3D" id="3.20.20.80">
    <property type="entry name" value="Glycosidases"/>
    <property type="match status" value="1"/>
</dbReference>
<dbReference type="Gene3D" id="2.60.40.10">
    <property type="entry name" value="Immunoglobulins"/>
    <property type="match status" value="3"/>
</dbReference>
<dbReference type="GO" id="GO:0004553">
    <property type="term" value="F:hydrolase activity, hydrolyzing O-glycosyl compounds"/>
    <property type="evidence" value="ECO:0007669"/>
    <property type="project" value="InterPro"/>
</dbReference>
<dbReference type="InterPro" id="IPR051913">
    <property type="entry name" value="GH2_Domain-Containing"/>
</dbReference>
<dbReference type="InterPro" id="IPR023232">
    <property type="entry name" value="Glyco_hydro_2_AS"/>
</dbReference>
<dbReference type="PRINTS" id="PR00132">
    <property type="entry name" value="GLHYDRLASE2"/>
</dbReference>
<protein>
    <recommendedName>
        <fullName evidence="11">Beta-galactosidase</fullName>
    </recommendedName>
</protein>
<dbReference type="InterPro" id="IPR013783">
    <property type="entry name" value="Ig-like_fold"/>
</dbReference>
<dbReference type="InterPro" id="IPR008979">
    <property type="entry name" value="Galactose-bd-like_sf"/>
</dbReference>
<dbReference type="Gene3D" id="2.60.120.260">
    <property type="entry name" value="Galactose-binding domain-like"/>
    <property type="match status" value="1"/>
</dbReference>
<dbReference type="SUPFAM" id="SSF49785">
    <property type="entry name" value="Galactose-binding domain-like"/>
    <property type="match status" value="1"/>
</dbReference>